<name>M3YUJ4_MUSPF</name>
<dbReference type="HOGENOM" id="CLU_1318081_0_0_1"/>
<dbReference type="Ensembl" id="ENSMPUT00000015241.1">
    <property type="protein sequence ID" value="ENSMPUP00000015004.1"/>
    <property type="gene ID" value="ENSMPUG00000015114.1"/>
</dbReference>
<accession>M3YUJ4</accession>
<protein>
    <submittedName>
        <fullName evidence="2">Uncharacterized protein</fullName>
    </submittedName>
</protein>
<evidence type="ECO:0000256" key="1">
    <source>
        <dbReference type="SAM" id="MobiDB-lite"/>
    </source>
</evidence>
<proteinExistence type="predicted"/>
<organism evidence="2">
    <name type="scientific">Mustela putorius furo</name>
    <name type="common">European domestic ferret</name>
    <name type="synonym">Mustela furo</name>
    <dbReference type="NCBI Taxonomy" id="9669"/>
    <lineage>
        <taxon>Eukaryota</taxon>
        <taxon>Metazoa</taxon>
        <taxon>Chordata</taxon>
        <taxon>Craniata</taxon>
        <taxon>Vertebrata</taxon>
        <taxon>Euteleostomi</taxon>
        <taxon>Mammalia</taxon>
        <taxon>Eutheria</taxon>
        <taxon>Laurasiatheria</taxon>
        <taxon>Carnivora</taxon>
        <taxon>Caniformia</taxon>
        <taxon>Musteloidea</taxon>
        <taxon>Mustelidae</taxon>
        <taxon>Mustelinae</taxon>
        <taxon>Mustela</taxon>
    </lineage>
</organism>
<dbReference type="AlphaFoldDB" id="M3YUJ4"/>
<feature type="region of interest" description="Disordered" evidence="1">
    <location>
        <begin position="23"/>
        <end position="44"/>
    </location>
</feature>
<feature type="compositionally biased region" description="Low complexity" evidence="1">
    <location>
        <begin position="23"/>
        <end position="40"/>
    </location>
</feature>
<dbReference type="InParanoid" id="M3YUJ4"/>
<reference evidence="2" key="1">
    <citation type="submission" date="2024-06" db="UniProtKB">
        <authorList>
            <consortium name="Ensembl"/>
        </authorList>
    </citation>
    <scope>IDENTIFICATION</scope>
</reference>
<dbReference type="EMBL" id="AEYP01021632">
    <property type="status" value="NOT_ANNOTATED_CDS"/>
    <property type="molecule type" value="Genomic_DNA"/>
</dbReference>
<evidence type="ECO:0000313" key="2">
    <source>
        <dbReference type="Ensembl" id="ENSMPUP00000015004.1"/>
    </source>
</evidence>
<sequence>QGPERRGGALLLPRLAAQPLWPAPQLGLRPRSRPQRSPGPLHSCWDWKERPVGGRVGRRGRPRSWSRTQVAGAGALLKWCGHEAGDTVSVRGARDCLYCPEKSQRGLIVLDGICTDTLWCPLPCPCLLPWPAWMRTAKEILDSSGSGVRESCRLETPGIGGTEQSALDGTESRACTGELPESYFPAWHPVLHFFPQRRNGSGSWVSQTH</sequence>